<dbReference type="PANTHER" id="PTHR10880">
    <property type="entry name" value="MORTALITY FACTOR 4-LIKE PROTEIN"/>
    <property type="match status" value="1"/>
</dbReference>
<name>A0AAF3FE63_9BILA</name>
<feature type="compositionally biased region" description="Basic and acidic residues" evidence="6">
    <location>
        <begin position="77"/>
        <end position="105"/>
    </location>
</feature>
<dbReference type="GO" id="GO:0006355">
    <property type="term" value="P:regulation of DNA-templated transcription"/>
    <property type="evidence" value="ECO:0007669"/>
    <property type="project" value="InterPro"/>
</dbReference>
<evidence type="ECO:0000256" key="3">
    <source>
        <dbReference type="ARBA" id="ARBA00023015"/>
    </source>
</evidence>
<evidence type="ECO:0000256" key="4">
    <source>
        <dbReference type="ARBA" id="ARBA00023163"/>
    </source>
</evidence>
<feature type="region of interest" description="Disordered" evidence="6">
    <location>
        <begin position="77"/>
        <end position="149"/>
    </location>
</feature>
<keyword evidence="2" id="KW-0156">Chromatin regulator</keyword>
<evidence type="ECO:0000256" key="2">
    <source>
        <dbReference type="ARBA" id="ARBA00022853"/>
    </source>
</evidence>
<evidence type="ECO:0000256" key="1">
    <source>
        <dbReference type="ARBA" id="ARBA00004123"/>
    </source>
</evidence>
<dbReference type="AlphaFoldDB" id="A0AAF3FE63"/>
<feature type="domain" description="MRG" evidence="7">
    <location>
        <begin position="202"/>
        <end position="326"/>
    </location>
</feature>
<evidence type="ECO:0000256" key="5">
    <source>
        <dbReference type="ARBA" id="ARBA00023242"/>
    </source>
</evidence>
<organism evidence="8 9">
    <name type="scientific">Mesorhabditis belari</name>
    <dbReference type="NCBI Taxonomy" id="2138241"/>
    <lineage>
        <taxon>Eukaryota</taxon>
        <taxon>Metazoa</taxon>
        <taxon>Ecdysozoa</taxon>
        <taxon>Nematoda</taxon>
        <taxon>Chromadorea</taxon>
        <taxon>Rhabditida</taxon>
        <taxon>Rhabditina</taxon>
        <taxon>Rhabditomorpha</taxon>
        <taxon>Rhabditoidea</taxon>
        <taxon>Rhabditidae</taxon>
        <taxon>Mesorhabditinae</taxon>
        <taxon>Mesorhabditis</taxon>
    </lineage>
</organism>
<evidence type="ECO:0000256" key="6">
    <source>
        <dbReference type="SAM" id="MobiDB-lite"/>
    </source>
</evidence>
<dbReference type="Proteomes" id="UP000887575">
    <property type="component" value="Unassembled WGS sequence"/>
</dbReference>
<keyword evidence="3" id="KW-0805">Transcription regulation</keyword>
<accession>A0AAF3FE63</accession>
<sequence length="354" mass="40703">MQLKVGNRFLERFPPTNLSYEVIITSVDTDRDCVRIHYHGWSARCDTERTFNFCETNWIPCTAAALKNAKEAQKEGAKRQQEIAAKKKAKTQEKATPRHAIEAVKRKGRPRSQTEVEKASATPRLQTEAVKRKARPRSQTEVGKGSAKKRLQTEVINKVIGKRNDTKIPRSKSLTNITPATTITNNVSLPRQIFLQMQEVMWSPILRNHTIDATLREYLRTYHYLAKDDQEKAGAAQMLVDMFDVHCYEILSKAEAVSYFQAVTKSEFFFPSSYFGSEHLLRFIATQLTFVMENDKNWTNEKKASVFMNMSHFVKFMNENGGRYVDQAQALGNVKSQEETQKPKQKVTFWLNAH</sequence>
<evidence type="ECO:0000259" key="7">
    <source>
        <dbReference type="Pfam" id="PF05712"/>
    </source>
</evidence>
<proteinExistence type="predicted"/>
<dbReference type="Gene3D" id="1.10.274.30">
    <property type="entry name" value="MRG domain"/>
    <property type="match status" value="1"/>
</dbReference>
<dbReference type="GO" id="GO:0005634">
    <property type="term" value="C:nucleus"/>
    <property type="evidence" value="ECO:0007669"/>
    <property type="project" value="UniProtKB-SubCell"/>
</dbReference>
<evidence type="ECO:0000313" key="9">
    <source>
        <dbReference type="WBParaSite" id="MBELARI_LOCUS4298"/>
    </source>
</evidence>
<dbReference type="GO" id="GO:0006325">
    <property type="term" value="P:chromatin organization"/>
    <property type="evidence" value="ECO:0007669"/>
    <property type="project" value="UniProtKB-KW"/>
</dbReference>
<dbReference type="InterPro" id="IPR008676">
    <property type="entry name" value="MRG"/>
</dbReference>
<comment type="subcellular location">
    <subcellularLocation>
        <location evidence="1">Nucleus</location>
    </subcellularLocation>
</comment>
<protein>
    <submittedName>
        <fullName evidence="9">MRG domain-containing protein</fullName>
    </submittedName>
</protein>
<keyword evidence="4" id="KW-0804">Transcription</keyword>
<dbReference type="WBParaSite" id="MBELARI_LOCUS4298">
    <property type="protein sequence ID" value="MBELARI_LOCUS4298"/>
    <property type="gene ID" value="MBELARI_LOCUS4298"/>
</dbReference>
<dbReference type="GO" id="GO:0035267">
    <property type="term" value="C:NuA4 histone acetyltransferase complex"/>
    <property type="evidence" value="ECO:0007669"/>
    <property type="project" value="TreeGrafter"/>
</dbReference>
<keyword evidence="5" id="KW-0539">Nucleus</keyword>
<dbReference type="InterPro" id="IPR026541">
    <property type="entry name" value="MRG_dom"/>
</dbReference>
<dbReference type="InterPro" id="IPR038217">
    <property type="entry name" value="MRG_C_sf"/>
</dbReference>
<reference evidence="9" key="1">
    <citation type="submission" date="2024-02" db="UniProtKB">
        <authorList>
            <consortium name="WormBaseParasite"/>
        </authorList>
    </citation>
    <scope>IDENTIFICATION</scope>
</reference>
<keyword evidence="8" id="KW-1185">Reference proteome</keyword>
<evidence type="ECO:0000313" key="8">
    <source>
        <dbReference type="Proteomes" id="UP000887575"/>
    </source>
</evidence>
<dbReference type="Pfam" id="PF05712">
    <property type="entry name" value="MRG"/>
    <property type="match status" value="1"/>
</dbReference>
<dbReference type="PANTHER" id="PTHR10880:SF48">
    <property type="entry name" value="MORTALITY FACTOR 4 LIKE 2"/>
    <property type="match status" value="1"/>
</dbReference>